<dbReference type="RefSeq" id="WP_036873006.1">
    <property type="nucleotide sequence ID" value="NZ_JRFA01000008.1"/>
</dbReference>
<proteinExistence type="predicted"/>
<evidence type="ECO:0000256" key="1">
    <source>
        <dbReference type="SAM" id="MobiDB-lite"/>
    </source>
</evidence>
<accession>A0A0A2EC21</accession>
<dbReference type="AlphaFoldDB" id="A0A0A2EC21"/>
<organism evidence="2 3">
    <name type="scientific">Porphyromonas macacae</name>
    <dbReference type="NCBI Taxonomy" id="28115"/>
    <lineage>
        <taxon>Bacteria</taxon>
        <taxon>Pseudomonadati</taxon>
        <taxon>Bacteroidota</taxon>
        <taxon>Bacteroidia</taxon>
        <taxon>Bacteroidales</taxon>
        <taxon>Porphyromonadaceae</taxon>
        <taxon>Porphyromonas</taxon>
    </lineage>
</organism>
<feature type="compositionally biased region" description="Basic and acidic residues" evidence="1">
    <location>
        <begin position="21"/>
        <end position="33"/>
    </location>
</feature>
<feature type="region of interest" description="Disordered" evidence="1">
    <location>
        <begin position="1"/>
        <end position="34"/>
    </location>
</feature>
<sequence length="107" mass="12301">MDKNSSGKEKKSKLTSLKIRSAMDSEPSGKEFQRVNNNNVKRGKIFLSISYLLYCSTKKNSLYNCIIKQNTIIHHREKSHGYKKKKAVLNSYSFFFASMPCLDEVIS</sequence>
<evidence type="ECO:0000313" key="3">
    <source>
        <dbReference type="Proteomes" id="UP000030103"/>
    </source>
</evidence>
<dbReference type="EMBL" id="JRFA01000008">
    <property type="protein sequence ID" value="KGN75197.1"/>
    <property type="molecule type" value="Genomic_DNA"/>
</dbReference>
<keyword evidence="3" id="KW-1185">Reference proteome</keyword>
<evidence type="ECO:0000313" key="2">
    <source>
        <dbReference type="EMBL" id="KGN75197.1"/>
    </source>
</evidence>
<reference evidence="2 3" key="1">
    <citation type="submission" date="2014-09" db="EMBL/GenBank/DDBJ databases">
        <title>Draft Genome Sequence of Porphyromonas macacae COT-192_OH2859.</title>
        <authorList>
            <person name="Wallis C."/>
            <person name="Deusch O."/>
            <person name="O'Flynn C."/>
            <person name="Davis I."/>
            <person name="Horsfall A."/>
            <person name="Kirkwood N."/>
            <person name="Harris S."/>
            <person name="Eisen J.A."/>
            <person name="Coil D.A."/>
            <person name="Darling A.E."/>
            <person name="Jospin G."/>
            <person name="Alexiev A."/>
        </authorList>
    </citation>
    <scope>NUCLEOTIDE SEQUENCE [LARGE SCALE GENOMIC DNA]</scope>
    <source>
        <strain evidence="3">COT-192 OH2859</strain>
    </source>
</reference>
<dbReference type="Proteomes" id="UP000030103">
    <property type="component" value="Unassembled WGS sequence"/>
</dbReference>
<protein>
    <submittedName>
        <fullName evidence="2">Uncharacterized protein</fullName>
    </submittedName>
</protein>
<comment type="caution">
    <text evidence="2">The sequence shown here is derived from an EMBL/GenBank/DDBJ whole genome shotgun (WGS) entry which is preliminary data.</text>
</comment>
<gene>
    <name evidence="2" type="ORF">HQ47_02325</name>
</gene>
<name>A0A0A2EC21_9PORP</name>